<comment type="caution">
    <text evidence="2">The sequence shown here is derived from an EMBL/GenBank/DDBJ whole genome shotgun (WGS) entry which is preliminary data.</text>
</comment>
<keyword evidence="3" id="KW-1185">Reference proteome</keyword>
<evidence type="ECO:0000313" key="2">
    <source>
        <dbReference type="EMBL" id="RSZ55595.1"/>
    </source>
</evidence>
<dbReference type="Pfam" id="PF18864">
    <property type="entry name" value="AbiTii"/>
    <property type="match status" value="1"/>
</dbReference>
<gene>
    <name evidence="2" type="ORF">EJB06_29005</name>
</gene>
<name>A0A430HDH9_9BURK</name>
<evidence type="ECO:0000259" key="1">
    <source>
        <dbReference type="Pfam" id="PF18864"/>
    </source>
</evidence>
<protein>
    <submittedName>
        <fullName evidence="2">Response regulator receiver protein</fullName>
    </submittedName>
</protein>
<dbReference type="InterPro" id="IPR041304">
    <property type="entry name" value="AbiTii"/>
</dbReference>
<reference evidence="2 3" key="1">
    <citation type="submission" date="2018-12" db="EMBL/GenBank/DDBJ databases">
        <authorList>
            <person name="Yang E."/>
        </authorList>
    </citation>
    <scope>NUCLEOTIDE SEQUENCE [LARGE SCALE GENOMIC DNA]</scope>
    <source>
        <strain evidence="2 3">SOD</strain>
    </source>
</reference>
<dbReference type="EMBL" id="RXLQ01000024">
    <property type="protein sequence ID" value="RSZ55595.1"/>
    <property type="molecule type" value="Genomic_DNA"/>
</dbReference>
<feature type="domain" description="AbiTii" evidence="1">
    <location>
        <begin position="2"/>
        <end position="185"/>
    </location>
</feature>
<accession>A0A430HDH9</accession>
<dbReference type="RefSeq" id="WP_126077513.1">
    <property type="nucleotide sequence ID" value="NZ_CP051166.1"/>
</dbReference>
<evidence type="ECO:0000313" key="3">
    <source>
        <dbReference type="Proteomes" id="UP000278085"/>
    </source>
</evidence>
<organism evidence="2 3">
    <name type="scientific">Massilia atriviolacea</name>
    <dbReference type="NCBI Taxonomy" id="2495579"/>
    <lineage>
        <taxon>Bacteria</taxon>
        <taxon>Pseudomonadati</taxon>
        <taxon>Pseudomonadota</taxon>
        <taxon>Betaproteobacteria</taxon>
        <taxon>Burkholderiales</taxon>
        <taxon>Oxalobacteraceae</taxon>
        <taxon>Telluria group</taxon>
        <taxon>Massilia</taxon>
    </lineage>
</organism>
<dbReference type="OrthoDB" id="766804at2"/>
<sequence>MKLLDEIVDLLSDDRASLSSALFKTKVLLRTIGEGELVGWLNDEINGYGDANFVPPYRKLTTRVLGNISNGWQIVQRAYPVPLSGTPRQFQEFMGTQNLTHALSVLERMAEEDDKKVHLSYTLDPTVYEPLGGVLNEGFQFERVWAQVELSQVRQLLIQVRSRLLDFILELKDKIGDTVSDNEAKLAAAKHDVPSIFAGAVFGDHATIQVGDNNRQKVVNNIAKGNKQSLGEELRRHGVDEEDISELEIAINADPVVLTAPGQFGPGVRNWMKRMVGKAIDTAWAIEVGMASSLLTTALQRYYGV</sequence>
<proteinExistence type="predicted"/>
<dbReference type="AlphaFoldDB" id="A0A430HDH9"/>
<dbReference type="Proteomes" id="UP000278085">
    <property type="component" value="Unassembled WGS sequence"/>
</dbReference>